<reference evidence="2" key="1">
    <citation type="submission" date="2013-07" db="EMBL/GenBank/DDBJ databases">
        <authorList>
            <consortium name="The Broad Institute Genome Sequencing Platform"/>
            <person name="Cuomo C."/>
            <person name="Litvintseva A."/>
            <person name="Chen Y."/>
            <person name="Heitman J."/>
            <person name="Sun S."/>
            <person name="Springer D."/>
            <person name="Dromer F."/>
            <person name="Young S.K."/>
            <person name="Zeng Q."/>
            <person name="Gargeya S."/>
            <person name="Fitzgerald M."/>
            <person name="Abouelleil A."/>
            <person name="Alvarado L."/>
            <person name="Berlin A.M."/>
            <person name="Chapman S.B."/>
            <person name="Dewar J."/>
            <person name="Goldberg J."/>
            <person name="Griggs A."/>
            <person name="Gujja S."/>
            <person name="Hansen M."/>
            <person name="Howarth C."/>
            <person name="Imamovic A."/>
            <person name="Larimer J."/>
            <person name="McCowan C."/>
            <person name="Murphy C."/>
            <person name="Pearson M."/>
            <person name="Priest M."/>
            <person name="Roberts A."/>
            <person name="Saif S."/>
            <person name="Shea T."/>
            <person name="Sykes S."/>
            <person name="Wortman J."/>
            <person name="Nusbaum C."/>
            <person name="Birren B."/>
        </authorList>
    </citation>
    <scope>NUCLEOTIDE SEQUENCE</scope>
    <source>
        <strain evidence="2">CBS 10117</strain>
    </source>
</reference>
<accession>A0AAJ8KLV8</accession>
<name>A0AAJ8KLV8_9TREE</name>
<feature type="region of interest" description="Disordered" evidence="1">
    <location>
        <begin position="21"/>
        <end position="54"/>
    </location>
</feature>
<dbReference type="GeneID" id="90830076"/>
<feature type="compositionally biased region" description="Basic and acidic residues" evidence="1">
    <location>
        <begin position="26"/>
        <end position="40"/>
    </location>
</feature>
<dbReference type="AlphaFoldDB" id="A0AAJ8KLV8"/>
<sequence length="75" mass="8384">MSADTVLSKDELWNLSCTVTSSQTGLDRHSVLQGEGRNENEAEEDTPTDTERGGVFDEAELRNHRLMLFGAFRDP</sequence>
<dbReference type="RefSeq" id="XP_065824654.1">
    <property type="nucleotide sequence ID" value="XM_065968582.1"/>
</dbReference>
<reference evidence="2" key="2">
    <citation type="submission" date="2024-02" db="EMBL/GenBank/DDBJ databases">
        <title>Comparative genomics of Cryptococcus and Kwoniella reveals pathogenesis evolution and contrasting modes of karyotype evolution via chromosome fusion or intercentromeric recombination.</title>
        <authorList>
            <person name="Coelho M.A."/>
            <person name="David-Palma M."/>
            <person name="Shea T."/>
            <person name="Bowers K."/>
            <person name="McGinley-Smith S."/>
            <person name="Mohammad A.W."/>
            <person name="Gnirke A."/>
            <person name="Yurkov A.M."/>
            <person name="Nowrousian M."/>
            <person name="Sun S."/>
            <person name="Cuomo C.A."/>
            <person name="Heitman J."/>
        </authorList>
    </citation>
    <scope>NUCLEOTIDE SEQUENCE</scope>
    <source>
        <strain evidence="2">CBS 10117</strain>
    </source>
</reference>
<dbReference type="Proteomes" id="UP000078595">
    <property type="component" value="Chromosome 3"/>
</dbReference>
<gene>
    <name evidence="2" type="ORF">I303_102593</name>
</gene>
<protein>
    <submittedName>
        <fullName evidence="2">Uncharacterized protein</fullName>
    </submittedName>
</protein>
<evidence type="ECO:0000256" key="1">
    <source>
        <dbReference type="SAM" id="MobiDB-lite"/>
    </source>
</evidence>
<evidence type="ECO:0000313" key="3">
    <source>
        <dbReference type="Proteomes" id="UP000078595"/>
    </source>
</evidence>
<keyword evidence="3" id="KW-1185">Reference proteome</keyword>
<organism evidence="2 3">
    <name type="scientific">Kwoniella dejecticola CBS 10117</name>
    <dbReference type="NCBI Taxonomy" id="1296121"/>
    <lineage>
        <taxon>Eukaryota</taxon>
        <taxon>Fungi</taxon>
        <taxon>Dikarya</taxon>
        <taxon>Basidiomycota</taxon>
        <taxon>Agaricomycotina</taxon>
        <taxon>Tremellomycetes</taxon>
        <taxon>Tremellales</taxon>
        <taxon>Cryptococcaceae</taxon>
        <taxon>Kwoniella</taxon>
    </lineage>
</organism>
<evidence type="ECO:0000313" key="2">
    <source>
        <dbReference type="EMBL" id="WWC60030.1"/>
    </source>
</evidence>
<proteinExistence type="predicted"/>
<dbReference type="KEGG" id="kdj:90830076"/>
<dbReference type="EMBL" id="CP144532">
    <property type="protein sequence ID" value="WWC60030.1"/>
    <property type="molecule type" value="Genomic_DNA"/>
</dbReference>